<dbReference type="SUPFAM" id="SSF53474">
    <property type="entry name" value="alpha/beta-Hydrolases"/>
    <property type="match status" value="1"/>
</dbReference>
<gene>
    <name evidence="2" type="ORF">EWM64_g1010</name>
</gene>
<reference evidence="2 3" key="1">
    <citation type="submission" date="2019-02" db="EMBL/GenBank/DDBJ databases">
        <title>Genome sequencing of the rare red list fungi Hericium alpestre (H. flagellum).</title>
        <authorList>
            <person name="Buettner E."/>
            <person name="Kellner H."/>
        </authorList>
    </citation>
    <scope>NUCLEOTIDE SEQUENCE [LARGE SCALE GENOMIC DNA]</scope>
    <source>
        <strain evidence="2 3">DSM 108284</strain>
    </source>
</reference>
<sequence length="208" mass="23064">VEGRTIVGVGHSFGGCTQSLVAYTVPALFSALVLLDPVIAPPGEPVVDDKGSFAYGALSRREAWPSREEALRLLGGSPFFGAWDPEVLKLYVDYGLVEDAKGGVRLKTSGVQEAATFSDTWLRYEMWGAMPKIEERIALRWLSPKDAKESMGKIEEIEQQRVWVRPTNASNVRVMGATHLMVQERPREVADAIHSFLVERYGTMQARL</sequence>
<dbReference type="Gene3D" id="3.40.50.1820">
    <property type="entry name" value="alpha/beta hydrolase"/>
    <property type="match status" value="1"/>
</dbReference>
<feature type="non-terminal residue" evidence="2">
    <location>
        <position position="1"/>
    </location>
</feature>
<protein>
    <recommendedName>
        <fullName evidence="1">AB hydrolase-1 domain-containing protein</fullName>
    </recommendedName>
</protein>
<dbReference type="AlphaFoldDB" id="A0A4Z0A7H1"/>
<keyword evidence="3" id="KW-1185">Reference proteome</keyword>
<evidence type="ECO:0000313" key="3">
    <source>
        <dbReference type="Proteomes" id="UP000298061"/>
    </source>
</evidence>
<name>A0A4Z0A7H1_9AGAM</name>
<dbReference type="EMBL" id="SFCI01000060">
    <property type="protein sequence ID" value="TFY83002.1"/>
    <property type="molecule type" value="Genomic_DNA"/>
</dbReference>
<accession>A0A4Z0A7H1</accession>
<dbReference type="Pfam" id="PF12697">
    <property type="entry name" value="Abhydrolase_6"/>
    <property type="match status" value="1"/>
</dbReference>
<dbReference type="InterPro" id="IPR029058">
    <property type="entry name" value="AB_hydrolase_fold"/>
</dbReference>
<evidence type="ECO:0000259" key="1">
    <source>
        <dbReference type="Pfam" id="PF12697"/>
    </source>
</evidence>
<dbReference type="InterPro" id="IPR000073">
    <property type="entry name" value="AB_hydrolase_1"/>
</dbReference>
<dbReference type="OrthoDB" id="94039at2759"/>
<dbReference type="STRING" id="135208.A0A4Z0A7H1"/>
<proteinExistence type="predicted"/>
<evidence type="ECO:0000313" key="2">
    <source>
        <dbReference type="EMBL" id="TFY83002.1"/>
    </source>
</evidence>
<feature type="domain" description="AB hydrolase-1" evidence="1">
    <location>
        <begin position="3"/>
        <end position="192"/>
    </location>
</feature>
<comment type="caution">
    <text evidence="2">The sequence shown here is derived from an EMBL/GenBank/DDBJ whole genome shotgun (WGS) entry which is preliminary data.</text>
</comment>
<organism evidence="2 3">
    <name type="scientific">Hericium alpestre</name>
    <dbReference type="NCBI Taxonomy" id="135208"/>
    <lineage>
        <taxon>Eukaryota</taxon>
        <taxon>Fungi</taxon>
        <taxon>Dikarya</taxon>
        <taxon>Basidiomycota</taxon>
        <taxon>Agaricomycotina</taxon>
        <taxon>Agaricomycetes</taxon>
        <taxon>Russulales</taxon>
        <taxon>Hericiaceae</taxon>
        <taxon>Hericium</taxon>
    </lineage>
</organism>
<dbReference type="Proteomes" id="UP000298061">
    <property type="component" value="Unassembled WGS sequence"/>
</dbReference>